<gene>
    <name evidence="4" type="ORF">ACRB68_33420</name>
</gene>
<reference evidence="4 5" key="1">
    <citation type="submission" date="2019-10" db="EMBL/GenBank/DDBJ databases">
        <title>Actinomadura rubteroloni sp. nov. and Actinomadura macrotermitis sp. nov., isolated from the gut of fungus growing-termite Macrotermes natalensis.</title>
        <authorList>
            <person name="Benndorf R."/>
            <person name="Martin K."/>
            <person name="Kuefner M."/>
            <person name="De Beer W."/>
            <person name="Kaster A.-K."/>
            <person name="Vollmers J."/>
            <person name="Poulsen M."/>
            <person name="Beemelmanns C."/>
        </authorList>
    </citation>
    <scope>NUCLEOTIDE SEQUENCE [LARGE SCALE GENOMIC DNA]</scope>
    <source>
        <strain evidence="4 5">RB68</strain>
    </source>
</reference>
<feature type="transmembrane region" description="Helical" evidence="2">
    <location>
        <begin position="253"/>
        <end position="279"/>
    </location>
</feature>
<keyword evidence="2" id="KW-0472">Membrane</keyword>
<feature type="domain" description="DUF3566" evidence="3">
    <location>
        <begin position="175"/>
        <end position="295"/>
    </location>
</feature>
<organism evidence="4 5">
    <name type="scientific">Actinomadura macrotermitis</name>
    <dbReference type="NCBI Taxonomy" id="2585200"/>
    <lineage>
        <taxon>Bacteria</taxon>
        <taxon>Bacillati</taxon>
        <taxon>Actinomycetota</taxon>
        <taxon>Actinomycetes</taxon>
        <taxon>Streptosporangiales</taxon>
        <taxon>Thermomonosporaceae</taxon>
        <taxon>Actinomadura</taxon>
    </lineage>
</organism>
<dbReference type="InterPro" id="IPR021949">
    <property type="entry name" value="DUF3566_TM"/>
</dbReference>
<proteinExistence type="predicted"/>
<dbReference type="Pfam" id="PF12089">
    <property type="entry name" value="DUF3566"/>
    <property type="match status" value="1"/>
</dbReference>
<dbReference type="AlphaFoldDB" id="A0A7K0BVR7"/>
<feature type="transmembrane region" description="Helical" evidence="2">
    <location>
        <begin position="192"/>
        <end position="215"/>
    </location>
</feature>
<dbReference type="RefSeq" id="WP_328594299.1">
    <property type="nucleotide sequence ID" value="NZ_WEGH01000002.1"/>
</dbReference>
<feature type="region of interest" description="Disordered" evidence="1">
    <location>
        <begin position="1"/>
        <end position="146"/>
    </location>
</feature>
<keyword evidence="2" id="KW-1133">Transmembrane helix</keyword>
<dbReference type="EMBL" id="WEGH01000002">
    <property type="protein sequence ID" value="MQY05269.1"/>
    <property type="molecule type" value="Genomic_DNA"/>
</dbReference>
<protein>
    <recommendedName>
        <fullName evidence="3">DUF3566 domain-containing protein</fullName>
    </recommendedName>
</protein>
<evidence type="ECO:0000256" key="2">
    <source>
        <dbReference type="SAM" id="Phobius"/>
    </source>
</evidence>
<dbReference type="Proteomes" id="UP000487268">
    <property type="component" value="Unassembled WGS sequence"/>
</dbReference>
<evidence type="ECO:0000259" key="3">
    <source>
        <dbReference type="Pfam" id="PF12089"/>
    </source>
</evidence>
<feature type="compositionally biased region" description="Basic and acidic residues" evidence="1">
    <location>
        <begin position="10"/>
        <end position="26"/>
    </location>
</feature>
<sequence>MSTQPGKNKGRTDDPVKEGSGDEPKKTVAASAKPGRDEATAKLPALDETTPDLGTVKDAAAKKPAKAKEPVVKDTAKDAVAEPTLTDVPVAPVKDAAEPSWTKPAEPAGSVSRDRTDKPLGSPPPLSSPPSSGSSPSSSSGSRGFASTVLKDRPVATPAADADKSKPAASGKPARKAQLQLARLEPWSVMKFSFVMSLVCFVVLLVAVVVLYMILAGLGVFDAIGDTVNSLTKRPGESGGGVDAGSWFSFARVFGYTVLVGALNVLLITALSTVGSVIYNLAADLVGGVEVTLKEAD</sequence>
<evidence type="ECO:0000256" key="1">
    <source>
        <dbReference type="SAM" id="MobiDB-lite"/>
    </source>
</evidence>
<evidence type="ECO:0000313" key="4">
    <source>
        <dbReference type="EMBL" id="MQY05269.1"/>
    </source>
</evidence>
<name>A0A7K0BVR7_9ACTN</name>
<accession>A0A7K0BVR7</accession>
<keyword evidence="5" id="KW-1185">Reference proteome</keyword>
<comment type="caution">
    <text evidence="4">The sequence shown here is derived from an EMBL/GenBank/DDBJ whole genome shotgun (WGS) entry which is preliminary data.</text>
</comment>
<keyword evidence="2" id="KW-0812">Transmembrane</keyword>
<feature type="compositionally biased region" description="Basic and acidic residues" evidence="1">
    <location>
        <begin position="66"/>
        <end position="80"/>
    </location>
</feature>
<feature type="compositionally biased region" description="Low complexity" evidence="1">
    <location>
        <begin position="129"/>
        <end position="142"/>
    </location>
</feature>
<evidence type="ECO:0000313" key="5">
    <source>
        <dbReference type="Proteomes" id="UP000487268"/>
    </source>
</evidence>